<accession>A0ABR9RLT1</accession>
<sequence>MENNVIRGFFQVGYLIKLGENLYFRQILKGRIQYGKEWEARFFGSFREAESFALKHLWYTGMDPKICRRAWAILSADCEEGKEKFWDGRVFTSDGRRAKLFHNPKEMRNYIKRHGMSQKVYDDLLVVEEKQIRNAA</sequence>
<reference evidence="1 2" key="1">
    <citation type="submission" date="2020-10" db="EMBL/GenBank/DDBJ databases">
        <title>ChiBAC.</title>
        <authorList>
            <person name="Zenner C."/>
            <person name="Hitch T.C.A."/>
            <person name="Clavel T."/>
        </authorList>
    </citation>
    <scope>NUCLEOTIDE SEQUENCE [LARGE SCALE GENOMIC DNA]</scope>
    <source>
        <strain evidence="1 2">DSM 108991</strain>
    </source>
</reference>
<dbReference type="EMBL" id="JADCKL010000011">
    <property type="protein sequence ID" value="MBE5063913.1"/>
    <property type="molecule type" value="Genomic_DNA"/>
</dbReference>
<keyword evidence="2" id="KW-1185">Reference proteome</keyword>
<name>A0ABR9RLT1_9FIRM</name>
<organism evidence="1 2">
    <name type="scientific">Claveliimonas monacensis</name>
    <dbReference type="NCBI Taxonomy" id="2779351"/>
    <lineage>
        <taxon>Bacteria</taxon>
        <taxon>Bacillati</taxon>
        <taxon>Bacillota</taxon>
        <taxon>Clostridia</taxon>
        <taxon>Lachnospirales</taxon>
        <taxon>Lachnospiraceae</taxon>
        <taxon>Claveliimonas</taxon>
    </lineage>
</organism>
<evidence type="ECO:0000313" key="1">
    <source>
        <dbReference type="EMBL" id="MBE5063913.1"/>
    </source>
</evidence>
<gene>
    <name evidence="1" type="ORF">INF30_11680</name>
</gene>
<evidence type="ECO:0000313" key="2">
    <source>
        <dbReference type="Proteomes" id="UP000758652"/>
    </source>
</evidence>
<dbReference type="Proteomes" id="UP000758652">
    <property type="component" value="Unassembled WGS sequence"/>
</dbReference>
<protein>
    <submittedName>
        <fullName evidence="1">Uncharacterized protein</fullName>
    </submittedName>
</protein>
<comment type="caution">
    <text evidence="1">The sequence shown here is derived from an EMBL/GenBank/DDBJ whole genome shotgun (WGS) entry which is preliminary data.</text>
</comment>
<dbReference type="RefSeq" id="WP_226395323.1">
    <property type="nucleotide sequence ID" value="NZ_JADCKL010000011.1"/>
</dbReference>
<proteinExistence type="predicted"/>